<dbReference type="Proteomes" id="UP000078302">
    <property type="component" value="Unassembled WGS sequence"/>
</dbReference>
<sequence length="140" mass="14863">MRPMAPLNPFSIWAQLIITITGIAGGPGRAIVGPGAPSSRHHPRSVVGITATGRIFSATSAAIIAIHNGAISDQRNVHNRRAIADQSSGRLALFGDQKATDLRSDRRIVVDRVEAITVMTKVTVLTDKDRGGVGTNRVHL</sequence>
<name>A0A179B779_ACIFR</name>
<organism evidence="1 2">
    <name type="scientific">Acidithiobacillus ferrooxidans</name>
    <name type="common">Thiobacillus ferrooxidans</name>
    <dbReference type="NCBI Taxonomy" id="920"/>
    <lineage>
        <taxon>Bacteria</taxon>
        <taxon>Pseudomonadati</taxon>
        <taxon>Pseudomonadota</taxon>
        <taxon>Acidithiobacillia</taxon>
        <taxon>Acidithiobacillales</taxon>
        <taxon>Acidithiobacillaceae</taxon>
        <taxon>Acidithiobacillus</taxon>
    </lineage>
</organism>
<protein>
    <submittedName>
        <fullName evidence="1">Uncharacterized protein</fullName>
    </submittedName>
</protein>
<proteinExistence type="predicted"/>
<dbReference type="AlphaFoldDB" id="A0A179B779"/>
<gene>
    <name evidence="1" type="ORF">A4H96_13250</name>
</gene>
<reference evidence="1 2" key="1">
    <citation type="submission" date="2016-04" db="EMBL/GenBank/DDBJ databases">
        <title>Acidithiobacillus ferrooxidans genome sequencing and assembly.</title>
        <authorList>
            <person name="Zhou Z."/>
        </authorList>
    </citation>
    <scope>NUCLEOTIDE SEQUENCE [LARGE SCALE GENOMIC DNA]</scope>
    <source>
        <strain evidence="1 2">BY0502</strain>
    </source>
</reference>
<evidence type="ECO:0000313" key="2">
    <source>
        <dbReference type="Proteomes" id="UP000078302"/>
    </source>
</evidence>
<keyword evidence="2" id="KW-1185">Reference proteome</keyword>
<dbReference type="EMBL" id="LVXZ01000213">
    <property type="protein sequence ID" value="OAP87566.1"/>
    <property type="molecule type" value="Genomic_DNA"/>
</dbReference>
<evidence type="ECO:0000313" key="1">
    <source>
        <dbReference type="EMBL" id="OAP87566.1"/>
    </source>
</evidence>
<comment type="caution">
    <text evidence="1">The sequence shown here is derived from an EMBL/GenBank/DDBJ whole genome shotgun (WGS) entry which is preliminary data.</text>
</comment>
<accession>A0A179B779</accession>